<proteinExistence type="inferred from homology"/>
<evidence type="ECO:0000256" key="2">
    <source>
        <dbReference type="SAM" id="Phobius"/>
    </source>
</evidence>
<feature type="transmembrane region" description="Helical" evidence="2">
    <location>
        <begin position="171"/>
        <end position="190"/>
    </location>
</feature>
<dbReference type="AlphaFoldDB" id="A0A4V2J409"/>
<dbReference type="InterPro" id="IPR032816">
    <property type="entry name" value="VTT_dom"/>
</dbReference>
<feature type="transmembrane region" description="Helical" evidence="2">
    <location>
        <begin position="52"/>
        <end position="72"/>
    </location>
</feature>
<comment type="caution">
    <text evidence="4">The sequence shown here is derived from an EMBL/GenBank/DDBJ whole genome shotgun (WGS) entry which is preliminary data.</text>
</comment>
<organism evidence="4 5">
    <name type="scientific">Paenibacillus thalictri</name>
    <dbReference type="NCBI Taxonomy" id="2527873"/>
    <lineage>
        <taxon>Bacteria</taxon>
        <taxon>Bacillati</taxon>
        <taxon>Bacillota</taxon>
        <taxon>Bacilli</taxon>
        <taxon>Bacillales</taxon>
        <taxon>Paenibacillaceae</taxon>
        <taxon>Paenibacillus</taxon>
    </lineage>
</organism>
<dbReference type="GO" id="GO:0005886">
    <property type="term" value="C:plasma membrane"/>
    <property type="evidence" value="ECO:0007669"/>
    <property type="project" value="TreeGrafter"/>
</dbReference>
<dbReference type="OrthoDB" id="9782291at2"/>
<accession>A0A4V2J409</accession>
<feature type="transmembrane region" description="Helical" evidence="2">
    <location>
        <begin position="12"/>
        <end position="31"/>
    </location>
</feature>
<evidence type="ECO:0000313" key="4">
    <source>
        <dbReference type="EMBL" id="TBL76645.1"/>
    </source>
</evidence>
<gene>
    <name evidence="4" type="ORF">EYB31_19670</name>
</gene>
<dbReference type="PANTHER" id="PTHR42709">
    <property type="entry name" value="ALKALINE PHOSPHATASE LIKE PROTEIN"/>
    <property type="match status" value="1"/>
</dbReference>
<evidence type="ECO:0000259" key="3">
    <source>
        <dbReference type="Pfam" id="PF09335"/>
    </source>
</evidence>
<feature type="transmembrane region" description="Helical" evidence="2">
    <location>
        <begin position="138"/>
        <end position="159"/>
    </location>
</feature>
<name>A0A4V2J409_9BACL</name>
<feature type="domain" description="VTT" evidence="3">
    <location>
        <begin position="31"/>
        <end position="156"/>
    </location>
</feature>
<protein>
    <submittedName>
        <fullName evidence="4">DedA family protein</fullName>
    </submittedName>
</protein>
<dbReference type="PANTHER" id="PTHR42709:SF9">
    <property type="entry name" value="ALKALINE PHOSPHATASE LIKE PROTEIN"/>
    <property type="match status" value="1"/>
</dbReference>
<dbReference type="InterPro" id="IPR051311">
    <property type="entry name" value="DedA_domain"/>
</dbReference>
<keyword evidence="2" id="KW-1133">Transmembrane helix</keyword>
<dbReference type="EMBL" id="SIRE01000013">
    <property type="protein sequence ID" value="TBL76645.1"/>
    <property type="molecule type" value="Genomic_DNA"/>
</dbReference>
<dbReference type="Proteomes" id="UP000293142">
    <property type="component" value="Unassembled WGS sequence"/>
</dbReference>
<evidence type="ECO:0000256" key="1">
    <source>
        <dbReference type="ARBA" id="ARBA00010792"/>
    </source>
</evidence>
<reference evidence="4 5" key="1">
    <citation type="submission" date="2019-02" db="EMBL/GenBank/DDBJ databases">
        <title>Paenibacillus sp. nov., isolated from surface-sterilized tissue of Thalictrum simplex L.</title>
        <authorList>
            <person name="Tuo L."/>
        </authorList>
    </citation>
    <scope>NUCLEOTIDE SEQUENCE [LARGE SCALE GENOMIC DNA]</scope>
    <source>
        <strain evidence="4 5">N2SHLJ1</strain>
    </source>
</reference>
<keyword evidence="2" id="KW-0812">Transmembrane</keyword>
<keyword evidence="5" id="KW-1185">Reference proteome</keyword>
<evidence type="ECO:0000313" key="5">
    <source>
        <dbReference type="Proteomes" id="UP000293142"/>
    </source>
</evidence>
<dbReference type="Pfam" id="PF09335">
    <property type="entry name" value="VTT_dom"/>
    <property type="match status" value="1"/>
</dbReference>
<dbReference type="RefSeq" id="WP_131015115.1">
    <property type="nucleotide sequence ID" value="NZ_SIRE01000013.1"/>
</dbReference>
<sequence>MNVTTLVALIEHYGYAALFFSLWLGIVGMPIPDEAIVMTGGAVIGLGILKPLPTFVLVYLGVISGLSLGYVLGRFVGTPILEKIRRKKNVDRYIAYSEQLLQKYGNFAVCISYMLPVVRHIVPYLVGINKMSYKRYALLSYSSGLVWTLIFLTLGRVFGNQVQAVGDIIHHYGMPIAMALIVLTAGFVIIKYRMTVQRSDKNNRA</sequence>
<comment type="similarity">
    <text evidence="1">Belongs to the DedA family.</text>
</comment>
<keyword evidence="2" id="KW-0472">Membrane</keyword>